<protein>
    <submittedName>
        <fullName evidence="2">Uncharacterized protein</fullName>
    </submittedName>
</protein>
<dbReference type="STRING" id="1522312.GCA_900177895_01998"/>
<evidence type="ECO:0000313" key="1">
    <source>
        <dbReference type="EMBL" id="SMQ13218.1"/>
    </source>
</evidence>
<proteinExistence type="predicted"/>
<accession>A0A238TBD0</accession>
<organism evidence="2 3">
    <name type="scientific">Kingella negevensis</name>
    <dbReference type="NCBI Taxonomy" id="1522312"/>
    <lineage>
        <taxon>Bacteria</taxon>
        <taxon>Pseudomonadati</taxon>
        <taxon>Pseudomonadota</taxon>
        <taxon>Betaproteobacteria</taxon>
        <taxon>Neisseriales</taxon>
        <taxon>Neisseriaceae</taxon>
        <taxon>Kingella</taxon>
    </lineage>
</organism>
<sequence length="189" mass="22067">MRAPDAFLPTRLQNLELNLRKYVLQDLLAEKDEEECERIIHSVINKLSDEDLLLKIQRFVLNEKPTDFADFQAAVQQRAQALCLQVNDSDIQKFTRYLREQDLIRQNNGKIEYAPFITQPEKTQFDDKLQKVLAALAVAKNKRPTKLKALQNVIKSHAQYGDKEAERMVQYLQEKKYIQIDGTSVVYKK</sequence>
<dbReference type="EMBL" id="FXUV01000052">
    <property type="protein sequence ID" value="SMQ13218.1"/>
    <property type="molecule type" value="Genomic_DNA"/>
</dbReference>
<dbReference type="EMBL" id="FXUV02000032">
    <property type="protein sequence ID" value="SNB73422.1"/>
    <property type="molecule type" value="Genomic_DNA"/>
</dbReference>
<reference evidence="2 3" key="2">
    <citation type="submission" date="2017-06" db="EMBL/GenBank/DDBJ databases">
        <authorList>
            <person name="Kim H.J."/>
            <person name="Triplett B.A."/>
        </authorList>
    </citation>
    <scope>NUCLEOTIDE SEQUENCE [LARGE SCALE GENOMIC DNA]</scope>
    <source>
        <strain evidence="2">Kingella_eburonensis</strain>
    </source>
</reference>
<gene>
    <name evidence="2" type="ORF">KEBURONENSIS_00276</name>
    <name evidence="1" type="ORF">KEBURONENSIS_00445</name>
</gene>
<evidence type="ECO:0000313" key="2">
    <source>
        <dbReference type="EMBL" id="SNB73422.1"/>
    </source>
</evidence>
<evidence type="ECO:0000313" key="3">
    <source>
        <dbReference type="Proteomes" id="UP000215450"/>
    </source>
</evidence>
<dbReference type="Proteomes" id="UP000215450">
    <property type="component" value="Unassembled WGS sequence"/>
</dbReference>
<dbReference type="AlphaFoldDB" id="A0A238TBD0"/>
<reference evidence="1" key="1">
    <citation type="submission" date="2017-05" db="EMBL/GenBank/DDBJ databases">
        <authorList>
            <person name="Song R."/>
            <person name="Chenine A.L."/>
            <person name="Ruprecht R.M."/>
        </authorList>
    </citation>
    <scope>NUCLEOTIDE SEQUENCE</scope>
    <source>
        <strain evidence="1">Kingella_eburonensis</strain>
    </source>
</reference>
<dbReference type="RefSeq" id="WP_095063212.1">
    <property type="nucleotide sequence ID" value="NZ_FXUV02000032.1"/>
</dbReference>
<keyword evidence="3" id="KW-1185">Reference proteome</keyword>
<name>A0A238TBD0_9NEIS</name>